<sequence length="150" mass="16966">MEHIYYEDENTQYIGLCPVTKEDGTKTKIYDGAQNWEIALVVQSFCSTDLINEYGPTIERAHRYIKNAQVYCSGSSKIILRIKVIGFAIQQKVHGHCQLQITAGARVIVLPKHLRSAILMLSKFSPSLVGEPMEKDRVHDTVDFLLSLKV</sequence>
<evidence type="ECO:0000256" key="1">
    <source>
        <dbReference type="ARBA" id="ARBA00009755"/>
    </source>
</evidence>
<organism evidence="2">
    <name type="scientific">Oryza punctata</name>
    <name type="common">Red rice</name>
    <dbReference type="NCBI Taxonomy" id="4537"/>
    <lineage>
        <taxon>Eukaryota</taxon>
        <taxon>Viridiplantae</taxon>
        <taxon>Streptophyta</taxon>
        <taxon>Embryophyta</taxon>
        <taxon>Tracheophyta</taxon>
        <taxon>Spermatophyta</taxon>
        <taxon>Magnoliopsida</taxon>
        <taxon>Liliopsida</taxon>
        <taxon>Poales</taxon>
        <taxon>Poaceae</taxon>
        <taxon>BOP clade</taxon>
        <taxon>Oryzoideae</taxon>
        <taxon>Oryzeae</taxon>
        <taxon>Oryzinae</taxon>
        <taxon>Oryza</taxon>
    </lineage>
</organism>
<dbReference type="eggNOG" id="KOG0497">
    <property type="taxonomic scope" value="Eukaryota"/>
</dbReference>
<dbReference type="HOGENOM" id="CLU_1743509_0_0_1"/>
<dbReference type="GO" id="GO:0016104">
    <property type="term" value="P:triterpenoid biosynthetic process"/>
    <property type="evidence" value="ECO:0007669"/>
    <property type="project" value="InterPro"/>
</dbReference>
<dbReference type="PANTHER" id="PTHR11764">
    <property type="entry name" value="TERPENE CYCLASE/MUTASE FAMILY MEMBER"/>
    <property type="match status" value="1"/>
</dbReference>
<dbReference type="InterPro" id="IPR008930">
    <property type="entry name" value="Terpenoid_cyclase/PrenylTrfase"/>
</dbReference>
<dbReference type="Gramene" id="OPUNC06G13900.1">
    <property type="protein sequence ID" value="OPUNC06G13900.1"/>
    <property type="gene ID" value="OPUNC06G13900"/>
</dbReference>
<dbReference type="PANTHER" id="PTHR11764:SF20">
    <property type="entry name" value="LANOSTEROL SYNTHASE"/>
    <property type="match status" value="1"/>
</dbReference>
<protein>
    <submittedName>
        <fullName evidence="2">Uncharacterized protein</fullName>
    </submittedName>
</protein>
<dbReference type="EnsemblPlants" id="OPUNC06G13900.1">
    <property type="protein sequence ID" value="OPUNC06G13900.1"/>
    <property type="gene ID" value="OPUNC06G13900"/>
</dbReference>
<dbReference type="Gene3D" id="1.50.10.20">
    <property type="match status" value="1"/>
</dbReference>
<dbReference type="AlphaFoldDB" id="A0A0E0LBN1"/>
<dbReference type="GO" id="GO:0005811">
    <property type="term" value="C:lipid droplet"/>
    <property type="evidence" value="ECO:0007669"/>
    <property type="project" value="InterPro"/>
</dbReference>
<dbReference type="Proteomes" id="UP000026962">
    <property type="component" value="Chromosome 6"/>
</dbReference>
<proteinExistence type="inferred from homology"/>
<dbReference type="InterPro" id="IPR018333">
    <property type="entry name" value="Squalene_cyclase"/>
</dbReference>
<dbReference type="SUPFAM" id="SSF48239">
    <property type="entry name" value="Terpenoid cyclases/Protein prenyltransferases"/>
    <property type="match status" value="1"/>
</dbReference>
<reference evidence="2" key="1">
    <citation type="submission" date="2015-04" db="UniProtKB">
        <authorList>
            <consortium name="EnsemblPlants"/>
        </authorList>
    </citation>
    <scope>IDENTIFICATION</scope>
</reference>
<evidence type="ECO:0000313" key="2">
    <source>
        <dbReference type="EnsemblPlants" id="OPUNC06G13900.1"/>
    </source>
</evidence>
<reference evidence="2" key="2">
    <citation type="submission" date="2018-05" db="EMBL/GenBank/DDBJ databases">
        <title>OpunRS2 (Oryza punctata Reference Sequence Version 2).</title>
        <authorList>
            <person name="Zhang J."/>
            <person name="Kudrna D."/>
            <person name="Lee S."/>
            <person name="Talag J."/>
            <person name="Welchert J."/>
            <person name="Wing R.A."/>
        </authorList>
    </citation>
    <scope>NUCLEOTIDE SEQUENCE [LARGE SCALE GENOMIC DNA]</scope>
</reference>
<dbReference type="GO" id="GO:0031559">
    <property type="term" value="F:oxidosqualene cyclase activity"/>
    <property type="evidence" value="ECO:0007669"/>
    <property type="project" value="UniProtKB-ARBA"/>
</dbReference>
<evidence type="ECO:0000313" key="3">
    <source>
        <dbReference type="Proteomes" id="UP000026962"/>
    </source>
</evidence>
<dbReference type="STRING" id="4537.A0A0E0LBN1"/>
<name>A0A0E0LBN1_ORYPU</name>
<comment type="similarity">
    <text evidence="1">Belongs to the terpene cyclase/mutase family.</text>
</comment>
<keyword evidence="3" id="KW-1185">Reference proteome</keyword>
<accession>A0A0E0LBN1</accession>